<dbReference type="OrthoDB" id="4746285at2"/>
<name>A0A0K8ME10_9PROT</name>
<evidence type="ECO:0000313" key="1">
    <source>
        <dbReference type="EMBL" id="GAO98099.1"/>
    </source>
</evidence>
<proteinExistence type="predicted"/>
<evidence type="ECO:0000313" key="2">
    <source>
        <dbReference type="Proteomes" id="UP000036771"/>
    </source>
</evidence>
<sequence length="494" mass="52867">MTSYTNALTGGLIQPSNMSYGAYSFAEDLVLSWPSSFSNNPKITASIMDLTAEEDGLSVILPDARSVSVGQNILLNNRGKKAFVVQVRYADGALGKLLTLTTGQSFYIYLTDNSKPQGSWNVIPFGAGSVVVTSVGAKSEDEKALTIDGSPITGAGTFLFKLSETLKAFSAFTKKGLAVLTEKGWEGRSLQAGKNIALKDGDGAKGDPVIATTEDVAFKNAGIETLTLKSLVSGVPEGKKQPVPVTALQTKGQTAFLTGWDENYAVKEVTYGAKGVDNWKLPTQTKERGEISLYGLSEIINAQAQGSLDILSKITPPKNACIIGGTTSEGGSFYEMLLKEWQIPTLRPSNNGPTGVDFSTLWDAQANDSLSGTKLKKNSVPLQVLENPGQCAPFAMGWVGANGKLYTGFNVKPIERSKTGQYYITFETPASSAVYVVLVTPYHDPKQIVYIEPQIVSASYFSVFCTGQKEDEFVDNSFCFGVWDLGLANSVSVS</sequence>
<comment type="caution">
    <text evidence="1">The sequence shown here is derived from an EMBL/GenBank/DDBJ whole genome shotgun (WGS) entry which is preliminary data.</text>
</comment>
<accession>A0A0K8ME10</accession>
<reference evidence="1 2" key="1">
    <citation type="submission" date="2015-03" db="EMBL/GenBank/DDBJ databases">
        <title>Caedibacter varicaedens, whole genome shotgun sequence.</title>
        <authorList>
            <person name="Suzuki H."/>
            <person name="Dapper A.L."/>
            <person name="Gibson A.K."/>
            <person name="Jackson C."/>
            <person name="Lee H."/>
            <person name="Pejaver V.R."/>
            <person name="Doak T."/>
            <person name="Lynch M."/>
        </authorList>
    </citation>
    <scope>NUCLEOTIDE SEQUENCE [LARGE SCALE GENOMIC DNA]</scope>
</reference>
<keyword evidence="2" id="KW-1185">Reference proteome</keyword>
<dbReference type="EMBL" id="BBVC01000024">
    <property type="protein sequence ID" value="GAO98099.1"/>
    <property type="molecule type" value="Genomic_DNA"/>
</dbReference>
<organism evidence="1 2">
    <name type="scientific">Caedimonas varicaedens</name>
    <dbReference type="NCBI Taxonomy" id="1629334"/>
    <lineage>
        <taxon>Bacteria</taxon>
        <taxon>Pseudomonadati</taxon>
        <taxon>Pseudomonadota</taxon>
        <taxon>Alphaproteobacteria</taxon>
        <taxon>Holosporales</taxon>
        <taxon>Caedimonadaceae</taxon>
        <taxon>Caedimonas</taxon>
    </lineage>
</organism>
<dbReference type="STRING" id="1629334.Cva_00747"/>
<gene>
    <name evidence="1" type="ORF">Cva_00747</name>
</gene>
<dbReference type="Proteomes" id="UP000036771">
    <property type="component" value="Unassembled WGS sequence"/>
</dbReference>
<protein>
    <submittedName>
        <fullName evidence="1">Uncharacterized protein</fullName>
    </submittedName>
</protein>
<dbReference type="AlphaFoldDB" id="A0A0K8ME10"/>